<evidence type="ECO:0000313" key="3">
    <source>
        <dbReference type="Proteomes" id="UP001201812"/>
    </source>
</evidence>
<protein>
    <submittedName>
        <fullName evidence="2">Uncharacterized protein</fullName>
    </submittedName>
</protein>
<gene>
    <name evidence="2" type="ORF">DdX_14015</name>
</gene>
<keyword evidence="3" id="KW-1185">Reference proteome</keyword>
<name>A0AAD4MXT3_9BILA</name>
<comment type="caution">
    <text evidence="2">The sequence shown here is derived from an EMBL/GenBank/DDBJ whole genome shotgun (WGS) entry which is preliminary data.</text>
</comment>
<proteinExistence type="predicted"/>
<evidence type="ECO:0000313" key="2">
    <source>
        <dbReference type="EMBL" id="KAI1704795.1"/>
    </source>
</evidence>
<reference evidence="2" key="1">
    <citation type="submission" date="2022-01" db="EMBL/GenBank/DDBJ databases">
        <title>Genome Sequence Resource for Two Populations of Ditylenchus destructor, the Migratory Endoparasitic Phytonematode.</title>
        <authorList>
            <person name="Zhang H."/>
            <person name="Lin R."/>
            <person name="Xie B."/>
        </authorList>
    </citation>
    <scope>NUCLEOTIDE SEQUENCE</scope>
    <source>
        <strain evidence="2">BazhouSP</strain>
    </source>
</reference>
<feature type="signal peptide" evidence="1">
    <location>
        <begin position="1"/>
        <end position="19"/>
    </location>
</feature>
<feature type="chain" id="PRO_5042218912" evidence="1">
    <location>
        <begin position="20"/>
        <end position="167"/>
    </location>
</feature>
<sequence length="167" mass="19061">MFRLYLFTGVISTIIAVDAGGIPNGEKETSKRVQKDIQIVNYNDPEENLGRFKVQEDLIYDGAIFQEAVKGAVARSQKVDYNDVLIHFIVKNVGDACDEGFNAWRKYAGRDIDTLKVYYYVKGDLDSGYGLFYDNSLKDVVKAYEDEKKQRILRAKKELLKKDNNQG</sequence>
<dbReference type="AlphaFoldDB" id="A0AAD4MXT3"/>
<dbReference type="Proteomes" id="UP001201812">
    <property type="component" value="Unassembled WGS sequence"/>
</dbReference>
<organism evidence="2 3">
    <name type="scientific">Ditylenchus destructor</name>
    <dbReference type="NCBI Taxonomy" id="166010"/>
    <lineage>
        <taxon>Eukaryota</taxon>
        <taxon>Metazoa</taxon>
        <taxon>Ecdysozoa</taxon>
        <taxon>Nematoda</taxon>
        <taxon>Chromadorea</taxon>
        <taxon>Rhabditida</taxon>
        <taxon>Tylenchina</taxon>
        <taxon>Tylenchomorpha</taxon>
        <taxon>Sphaerularioidea</taxon>
        <taxon>Anguinidae</taxon>
        <taxon>Anguininae</taxon>
        <taxon>Ditylenchus</taxon>
    </lineage>
</organism>
<evidence type="ECO:0000256" key="1">
    <source>
        <dbReference type="SAM" id="SignalP"/>
    </source>
</evidence>
<dbReference type="EMBL" id="JAKKPZ010000063">
    <property type="protein sequence ID" value="KAI1704795.1"/>
    <property type="molecule type" value="Genomic_DNA"/>
</dbReference>
<accession>A0AAD4MXT3</accession>
<keyword evidence="1" id="KW-0732">Signal</keyword>